<dbReference type="PATRIC" id="fig|1604004.4.peg.576"/>
<dbReference type="EMBL" id="CP008874">
    <property type="protein sequence ID" value="AKH97047.1"/>
    <property type="molecule type" value="Genomic_DNA"/>
</dbReference>
<protein>
    <submittedName>
        <fullName evidence="3">TrkA-N domain-containing protein</fullName>
    </submittedName>
</protein>
<dbReference type="GeneID" id="25158743"/>
<keyword evidence="4" id="KW-1185">Reference proteome</keyword>
<dbReference type="InterPro" id="IPR050721">
    <property type="entry name" value="Trk_Ktr_HKT_K-transport"/>
</dbReference>
<keyword evidence="1" id="KW-0812">Transmembrane</keyword>
<dbReference type="AlphaFoldDB" id="A0A0F7P8H2"/>
<dbReference type="InterPro" id="IPR036291">
    <property type="entry name" value="NAD(P)-bd_dom_sf"/>
</dbReference>
<dbReference type="SUPFAM" id="SSF51735">
    <property type="entry name" value="NAD(P)-binding Rossmann-fold domains"/>
    <property type="match status" value="1"/>
</dbReference>
<dbReference type="Pfam" id="PF02254">
    <property type="entry name" value="TrkA_N"/>
    <property type="match status" value="1"/>
</dbReference>
<evidence type="ECO:0000313" key="3">
    <source>
        <dbReference type="EMBL" id="AKH97047.1"/>
    </source>
</evidence>
<dbReference type="PANTHER" id="PTHR43833">
    <property type="entry name" value="POTASSIUM CHANNEL PROTEIN 2-RELATED-RELATED"/>
    <property type="match status" value="1"/>
</dbReference>
<dbReference type="GO" id="GO:0006813">
    <property type="term" value="P:potassium ion transport"/>
    <property type="evidence" value="ECO:0007669"/>
    <property type="project" value="InterPro"/>
</dbReference>
<feature type="transmembrane region" description="Helical" evidence="1">
    <location>
        <begin position="20"/>
        <end position="41"/>
    </location>
</feature>
<keyword evidence="1" id="KW-0472">Membrane</keyword>
<dbReference type="HOGENOM" id="CLU_050982_0_1_2"/>
<dbReference type="OrthoDB" id="43518at2157"/>
<dbReference type="RefSeq" id="WP_050047853.1">
    <property type="nucleotide sequence ID" value="NZ_CP008874.1"/>
</dbReference>
<reference evidence="3 4" key="1">
    <citation type="journal article" date="2015" name="ISME J.">
        <title>Elemental sulfur and acetate can support life of a novel strictly anaerobic haloarchaeon.</title>
        <authorList>
            <person name="Sorokin D.Y."/>
            <person name="Kublanov I.V."/>
            <person name="Gavrilov S.N."/>
            <person name="Rojo D."/>
            <person name="Roman P."/>
            <person name="Golyshin P.N."/>
            <person name="Slepak V.Z."/>
            <person name="Smedile F."/>
            <person name="Ferrer M."/>
            <person name="Messina E."/>
            <person name="La Cono V."/>
            <person name="Yakimov M.M."/>
        </authorList>
    </citation>
    <scope>NUCLEOTIDE SEQUENCE [LARGE SCALE GENOMIC DNA]</scope>
    <source>
        <strain evidence="3 4">HSR2</strain>
    </source>
</reference>
<proteinExistence type="predicted"/>
<dbReference type="Proteomes" id="UP000069906">
    <property type="component" value="Chromosome"/>
</dbReference>
<evidence type="ECO:0000256" key="1">
    <source>
        <dbReference type="SAM" id="Phobius"/>
    </source>
</evidence>
<keyword evidence="1" id="KW-1133">Transmembrane helix</keyword>
<dbReference type="Gene3D" id="3.40.50.720">
    <property type="entry name" value="NAD(P)-binding Rossmann-like Domain"/>
    <property type="match status" value="1"/>
</dbReference>
<organism evidence="3 4">
    <name type="scientific">Halanaeroarchaeum sulfurireducens</name>
    <dbReference type="NCBI Taxonomy" id="1604004"/>
    <lineage>
        <taxon>Archaea</taxon>
        <taxon>Methanobacteriati</taxon>
        <taxon>Methanobacteriota</taxon>
        <taxon>Stenosarchaea group</taxon>
        <taxon>Halobacteria</taxon>
        <taxon>Halobacteriales</taxon>
        <taxon>Halobacteriaceae</taxon>
        <taxon>Halanaeroarchaeum</taxon>
    </lineage>
</organism>
<evidence type="ECO:0000313" key="4">
    <source>
        <dbReference type="Proteomes" id="UP000069906"/>
    </source>
</evidence>
<dbReference type="PROSITE" id="PS51201">
    <property type="entry name" value="RCK_N"/>
    <property type="match status" value="1"/>
</dbReference>
<feature type="domain" description="RCK N-terminal" evidence="2">
    <location>
        <begin position="121"/>
        <end position="238"/>
    </location>
</feature>
<dbReference type="InterPro" id="IPR003148">
    <property type="entry name" value="RCK_N"/>
</dbReference>
<feature type="transmembrane region" description="Helical" evidence="1">
    <location>
        <begin position="78"/>
        <end position="101"/>
    </location>
</feature>
<evidence type="ECO:0000259" key="2">
    <source>
        <dbReference type="PROSITE" id="PS51201"/>
    </source>
</evidence>
<accession>A0A0F7P8H2</accession>
<dbReference type="KEGG" id="hsu:HLASF_0549"/>
<name>A0A0F7P8H2_9EURY</name>
<dbReference type="PANTHER" id="PTHR43833:SF9">
    <property type="entry name" value="POTASSIUM CHANNEL PROTEIN YUGO-RELATED"/>
    <property type="match status" value="1"/>
</dbReference>
<gene>
    <name evidence="3" type="ORF">HLASF_0549</name>
</gene>
<sequence length="251" mass="27437">MNPVQTLLQAFARRSLLRRLLRPILAFSVLILLGVGGYRVLGGIGTVEAFFWLIDPTSIELHFQTHHGPERLVKSFAIVLQTGLVVVGLWIGETVLSAAFGGRISEELNRMQMANSIEELDDHVVVCGYGTFGKTIANRLKEADRPLVVVEQGETQYERALDDGHLVVQGDARREEPLSRAGIERASTIIGAIDDTDTNVKVAVTASQIAPMIRVIVRAGDQMDEAVARRIGADEVVVPEVVSGDQVYEIL</sequence>